<dbReference type="EMBL" id="WNXC01000007">
    <property type="protein sequence ID" value="MBB2150759.1"/>
    <property type="molecule type" value="Genomic_DNA"/>
</dbReference>
<organism evidence="2 3">
    <name type="scientific">Pedobacter gandavensis</name>
    <dbReference type="NCBI Taxonomy" id="2679963"/>
    <lineage>
        <taxon>Bacteria</taxon>
        <taxon>Pseudomonadati</taxon>
        <taxon>Bacteroidota</taxon>
        <taxon>Sphingobacteriia</taxon>
        <taxon>Sphingobacteriales</taxon>
        <taxon>Sphingobacteriaceae</taxon>
        <taxon>Pedobacter</taxon>
    </lineage>
</organism>
<sequence length="68" mass="7706">MKKPVNNNERHSHRKTVYKETEDFGNNKPDTGDTSSAGDFSRTDFLKKPRRSNKPMGSSHEPGTFPGR</sequence>
<name>A0ABR6EZS9_9SPHI</name>
<evidence type="ECO:0000256" key="1">
    <source>
        <dbReference type="SAM" id="MobiDB-lite"/>
    </source>
</evidence>
<proteinExistence type="predicted"/>
<accession>A0ABR6EZS9</accession>
<evidence type="ECO:0000313" key="2">
    <source>
        <dbReference type="EMBL" id="MBB2150759.1"/>
    </source>
</evidence>
<feature type="compositionally biased region" description="Polar residues" evidence="1">
    <location>
        <begin position="28"/>
        <end position="38"/>
    </location>
</feature>
<dbReference type="Proteomes" id="UP000636110">
    <property type="component" value="Unassembled WGS sequence"/>
</dbReference>
<reference evidence="2 3" key="1">
    <citation type="submission" date="2019-11" db="EMBL/GenBank/DDBJ databases">
        <title>Description of Pedobacter sp. LMG 31462T.</title>
        <authorList>
            <person name="Carlier A."/>
            <person name="Qi S."/>
            <person name="Vandamme P."/>
        </authorList>
    </citation>
    <scope>NUCLEOTIDE SEQUENCE [LARGE SCALE GENOMIC DNA]</scope>
    <source>
        <strain evidence="2 3">LMG 31462</strain>
    </source>
</reference>
<feature type="region of interest" description="Disordered" evidence="1">
    <location>
        <begin position="1"/>
        <end position="68"/>
    </location>
</feature>
<dbReference type="RefSeq" id="WP_182959980.1">
    <property type="nucleotide sequence ID" value="NZ_WNXC01000007.1"/>
</dbReference>
<gene>
    <name evidence="2" type="ORF">GM920_17815</name>
</gene>
<comment type="caution">
    <text evidence="2">The sequence shown here is derived from an EMBL/GenBank/DDBJ whole genome shotgun (WGS) entry which is preliminary data.</text>
</comment>
<evidence type="ECO:0000313" key="3">
    <source>
        <dbReference type="Proteomes" id="UP000636110"/>
    </source>
</evidence>
<keyword evidence="3" id="KW-1185">Reference proteome</keyword>
<protein>
    <submittedName>
        <fullName evidence="2">Uncharacterized protein</fullName>
    </submittedName>
</protein>